<evidence type="ECO:0000256" key="3">
    <source>
        <dbReference type="ARBA" id="ARBA00022840"/>
    </source>
</evidence>
<dbReference type="GO" id="GO:0046872">
    <property type="term" value="F:metal ion binding"/>
    <property type="evidence" value="ECO:0007669"/>
    <property type="project" value="InterPro"/>
</dbReference>
<keyword evidence="2 4" id="KW-0547">Nucleotide-binding</keyword>
<evidence type="ECO:0000256" key="1">
    <source>
        <dbReference type="ARBA" id="ARBA00022598"/>
    </source>
</evidence>
<evidence type="ECO:0000313" key="6">
    <source>
        <dbReference type="EMBL" id="EID53400.1"/>
    </source>
</evidence>
<evidence type="ECO:0000256" key="2">
    <source>
        <dbReference type="ARBA" id="ARBA00022741"/>
    </source>
</evidence>
<dbReference type="SUPFAM" id="SSF56059">
    <property type="entry name" value="Glutathione synthetase ATP-binding domain-like"/>
    <property type="match status" value="1"/>
</dbReference>
<dbReference type="Gene3D" id="3.30.470.20">
    <property type="entry name" value="ATP-grasp fold, B domain"/>
    <property type="match status" value="1"/>
</dbReference>
<dbReference type="EMBL" id="JH636049">
    <property type="protein sequence ID" value="EID53400.1"/>
    <property type="molecule type" value="Genomic_DNA"/>
</dbReference>
<sequence>MHTLRTRASVYSGRGQETPDSVKNIFVLALDDENTRTLNTVAGDDYRVHQLLTVQDTQVGEIDVDALLATAVSELDSFDGSIDAIVSYWDFPSSALRAVLCERYGLPGPTLESVVKCEHKYWSRLEQRKAIDEYPHFGIVDLNASRPVPPEGVRFPMWLKPVKSYSSELAFLARDDAEFDTAVAEIRAGISRIGKAFDSVLGRLDLPQEIRDVGGQACLAEEALSGVQCATEGYVHNGEVVVYGVLDSIDYPGRSSFLRHQYPSQLPEKSQRRLRDISKRVIQRIGLDNSTFSIEFFCDPLCDDVALLEINPRHSQSHAELFECVDGIANHHAMVQLGLGRDPMLPSGEGPYAIAAKWYYRRFSDAVVTSVPGTEDIDRLRDELGGIEVDVVPKAGQRLSDLPGQDSYSYELAHIFIGARSETDLVRKYERCVEALPFGFDED</sequence>
<dbReference type="PANTHER" id="PTHR43585">
    <property type="entry name" value="FUMIPYRROLE BIOSYNTHESIS PROTEIN C"/>
    <property type="match status" value="1"/>
</dbReference>
<dbReference type="Pfam" id="PF13535">
    <property type="entry name" value="ATP-grasp_4"/>
    <property type="match status" value="1"/>
</dbReference>
<dbReference type="HOGENOM" id="CLU_051999_0_0_11"/>
<evidence type="ECO:0000259" key="5">
    <source>
        <dbReference type="PROSITE" id="PS50975"/>
    </source>
</evidence>
<accession>I0UZU7</accession>
<gene>
    <name evidence="6" type="ORF">SacxiDRAFT_1141</name>
</gene>
<proteinExistence type="predicted"/>
<dbReference type="InterPro" id="IPR052032">
    <property type="entry name" value="ATP-dep_AA_Ligase"/>
</dbReference>
<name>I0UZU7_9PSEU</name>
<dbReference type="AlphaFoldDB" id="I0UZU7"/>
<dbReference type="STRING" id="882086.SacxiDRAFT_1141"/>
<keyword evidence="7" id="KW-1185">Reference proteome</keyword>
<dbReference type="InterPro" id="IPR011761">
    <property type="entry name" value="ATP-grasp"/>
</dbReference>
<reference evidence="6 7" key="1">
    <citation type="submission" date="2012-01" db="EMBL/GenBank/DDBJ databases">
        <title>Improved High-Quality Draft sequence of Saccharomonospora xinjiangensis XJ-54.</title>
        <authorList>
            <consortium name="US DOE Joint Genome Institute"/>
            <person name="Lucas S."/>
            <person name="Han J."/>
            <person name="Lapidus A."/>
            <person name="Cheng J.-F."/>
            <person name="Goodwin L."/>
            <person name="Pitluck S."/>
            <person name="Peters L."/>
            <person name="Mikhailova N."/>
            <person name="Teshima H."/>
            <person name="Detter J.C."/>
            <person name="Han C."/>
            <person name="Tapia R."/>
            <person name="Land M."/>
            <person name="Hauser L."/>
            <person name="Kyrpides N."/>
            <person name="Ivanova N."/>
            <person name="Pagani I."/>
            <person name="Brambilla E.-M."/>
            <person name="Klenk H.-P."/>
            <person name="Woyke T."/>
        </authorList>
    </citation>
    <scope>NUCLEOTIDE SEQUENCE [LARGE SCALE GENOMIC DNA]</scope>
    <source>
        <strain evidence="6 7">XJ-54</strain>
    </source>
</reference>
<dbReference type="PROSITE" id="PS50975">
    <property type="entry name" value="ATP_GRASP"/>
    <property type="match status" value="1"/>
</dbReference>
<dbReference type="GO" id="GO:0005524">
    <property type="term" value="F:ATP binding"/>
    <property type="evidence" value="ECO:0007669"/>
    <property type="project" value="UniProtKB-UniRule"/>
</dbReference>
<dbReference type="GO" id="GO:0016874">
    <property type="term" value="F:ligase activity"/>
    <property type="evidence" value="ECO:0007669"/>
    <property type="project" value="UniProtKB-KW"/>
</dbReference>
<dbReference type="Proteomes" id="UP000004691">
    <property type="component" value="Unassembled WGS sequence"/>
</dbReference>
<dbReference type="eggNOG" id="COG0458">
    <property type="taxonomic scope" value="Bacteria"/>
</dbReference>
<feature type="domain" description="ATP-grasp" evidence="5">
    <location>
        <begin position="123"/>
        <end position="339"/>
    </location>
</feature>
<protein>
    <submittedName>
        <fullName evidence="6">ATP-grasp enzyme, D-alanine-D-alanine ligase</fullName>
    </submittedName>
</protein>
<keyword evidence="3 4" id="KW-0067">ATP-binding</keyword>
<evidence type="ECO:0000313" key="7">
    <source>
        <dbReference type="Proteomes" id="UP000004691"/>
    </source>
</evidence>
<evidence type="ECO:0000256" key="4">
    <source>
        <dbReference type="PROSITE-ProRule" id="PRU00409"/>
    </source>
</evidence>
<organism evidence="6 7">
    <name type="scientific">Saccharomonospora xinjiangensis XJ-54</name>
    <dbReference type="NCBI Taxonomy" id="882086"/>
    <lineage>
        <taxon>Bacteria</taxon>
        <taxon>Bacillati</taxon>
        <taxon>Actinomycetota</taxon>
        <taxon>Actinomycetes</taxon>
        <taxon>Pseudonocardiales</taxon>
        <taxon>Pseudonocardiaceae</taxon>
        <taxon>Saccharomonospora</taxon>
    </lineage>
</organism>
<dbReference type="PANTHER" id="PTHR43585:SF2">
    <property type="entry name" value="ATP-GRASP ENZYME FSQD"/>
    <property type="match status" value="1"/>
</dbReference>
<keyword evidence="1 6" id="KW-0436">Ligase</keyword>